<proteinExistence type="predicted"/>
<dbReference type="CDD" id="cd01994">
    <property type="entry name" value="AANH_PF0828-like"/>
    <property type="match status" value="1"/>
</dbReference>
<dbReference type="GO" id="GO:0017178">
    <property type="term" value="F:diphthine-ammonia ligase activity"/>
    <property type="evidence" value="ECO:0007669"/>
    <property type="project" value="UniProtKB-EC"/>
</dbReference>
<dbReference type="Gene3D" id="3.40.50.620">
    <property type="entry name" value="HUPs"/>
    <property type="match status" value="1"/>
</dbReference>
<evidence type="ECO:0000313" key="2">
    <source>
        <dbReference type="EMBL" id="MEL1241330.1"/>
    </source>
</evidence>
<dbReference type="InterPro" id="IPR014729">
    <property type="entry name" value="Rossmann-like_a/b/a_fold"/>
</dbReference>
<accession>A0ABU9HMZ7</accession>
<reference evidence="2 3" key="1">
    <citation type="submission" date="2024-04" db="EMBL/GenBank/DDBJ databases">
        <title>Flavobacterium sp. DGU99 16S ribosomal RNA gene Genome sequencing and assembly.</title>
        <authorList>
            <person name="Park S."/>
        </authorList>
    </citation>
    <scope>NUCLEOTIDE SEQUENCE [LARGE SCALE GENOMIC DNA]</scope>
    <source>
        <strain evidence="2 3">DGU99</strain>
    </source>
</reference>
<dbReference type="PANTHER" id="PTHR12196">
    <property type="entry name" value="DOMAIN OF UNKNOWN FUNCTION 71 DUF71 -CONTAINING PROTEIN"/>
    <property type="match status" value="1"/>
</dbReference>
<dbReference type="InterPro" id="IPR002761">
    <property type="entry name" value="Diphthami_syn_dom"/>
</dbReference>
<dbReference type="NCBIfam" id="TIGR00290">
    <property type="entry name" value="MJ0570_dom"/>
    <property type="match status" value="1"/>
</dbReference>
<keyword evidence="2" id="KW-0436">Ligase</keyword>
<sequence>MNFVTSWSGGKDSCYAMMKAVKSGFKPKVLLNMMNENGKISRSHGLPLSILHQQAQRMQLPIETVPATWGDYEEKFIGVLKKLKATFDLDAAVFGDIDLQPHKDWEDKVCDAAGIEAVLPLWQQDRINLVNEMIESGIITMIVSCNITMGESYLGQILTKELAQQLAAKGIDPCGENGEFHTLVINCPLFTEKIALPTFSTAIHENYCFVVWDEESKN</sequence>
<comment type="caution">
    <text evidence="2">The sequence shown here is derived from an EMBL/GenBank/DDBJ whole genome shotgun (WGS) entry which is preliminary data.</text>
</comment>
<dbReference type="EC" id="6.3.1.14" evidence="2"/>
<protein>
    <submittedName>
        <fullName evidence="2">Diphthine--ammonia ligase</fullName>
        <ecNumber evidence="2">6.3.1.14</ecNumber>
    </submittedName>
</protein>
<organism evidence="2 3">
    <name type="scientific">Flavobacterium flavipallidum</name>
    <dbReference type="NCBI Taxonomy" id="3139140"/>
    <lineage>
        <taxon>Bacteria</taxon>
        <taxon>Pseudomonadati</taxon>
        <taxon>Bacteroidota</taxon>
        <taxon>Flavobacteriia</taxon>
        <taxon>Flavobacteriales</taxon>
        <taxon>Flavobacteriaceae</taxon>
        <taxon>Flavobacterium</taxon>
    </lineage>
</organism>
<dbReference type="Pfam" id="PF01902">
    <property type="entry name" value="Diphthami_syn_2"/>
    <property type="match status" value="1"/>
</dbReference>
<evidence type="ECO:0000259" key="1">
    <source>
        <dbReference type="Pfam" id="PF01902"/>
    </source>
</evidence>
<evidence type="ECO:0000313" key="3">
    <source>
        <dbReference type="Proteomes" id="UP001398556"/>
    </source>
</evidence>
<gene>
    <name evidence="2" type="ORF">AAEO59_09745</name>
</gene>
<keyword evidence="3" id="KW-1185">Reference proteome</keyword>
<dbReference type="InterPro" id="IPR030662">
    <property type="entry name" value="DPH6/MJ0570"/>
</dbReference>
<dbReference type="Proteomes" id="UP001398556">
    <property type="component" value="Unassembled WGS sequence"/>
</dbReference>
<feature type="domain" description="Diphthamide synthase" evidence="1">
    <location>
        <begin position="3"/>
        <end position="210"/>
    </location>
</feature>
<name>A0ABU9HMZ7_9FLAO</name>
<dbReference type="EMBL" id="JBBYHU010000017">
    <property type="protein sequence ID" value="MEL1241330.1"/>
    <property type="molecule type" value="Genomic_DNA"/>
</dbReference>
<dbReference type="PANTHER" id="PTHR12196:SF2">
    <property type="entry name" value="DIPHTHINE--AMMONIA LIGASE"/>
    <property type="match status" value="1"/>
</dbReference>
<dbReference type="Gene3D" id="3.90.1490.10">
    <property type="entry name" value="putative n-type atp pyrophosphatase, domain 2"/>
    <property type="match status" value="1"/>
</dbReference>
<dbReference type="RefSeq" id="WP_341700547.1">
    <property type="nucleotide sequence ID" value="NZ_JBBYHU010000017.1"/>
</dbReference>
<dbReference type="SUPFAM" id="SSF52402">
    <property type="entry name" value="Adenine nucleotide alpha hydrolases-like"/>
    <property type="match status" value="1"/>
</dbReference>